<keyword evidence="2" id="KW-1185">Reference proteome</keyword>
<protein>
    <submittedName>
        <fullName evidence="1">DUF185-domain-containing protein</fullName>
    </submittedName>
</protein>
<evidence type="ECO:0000313" key="1">
    <source>
        <dbReference type="EMBL" id="KAF9648679.1"/>
    </source>
</evidence>
<proteinExistence type="predicted"/>
<accession>A0ACB6ZGH6</accession>
<sequence length="396" mass="43585">MSLCLAHPTEGYYTKPLRDILGARGDFITSPEVSQVFGELIGVWFLTRWLANGTPSPIRIIELGPGKGTLIVDILRAFSQFQASKVAMQEIHLVETSHPLQSVQEQALKPFVEEFGWKIQWHDNLDAISQTDNQYTIVLAHEFFDALPFHLIEKSQNGWQEIKIGSTSSKPETTTIFTPPGSTATLHKQTKSNTPTTNSNFRLVASQPSPSSSLLGLASPRFKDLPIGTRVEVSPASFKIAHQIGKLLSTKTEGSSLGGAALIVDYGGDHLYGDSFRAFRDHKLVDVFYQPGECDLTANVDFAFLKEAVSDLLLTHGPISQADFLTRMGIDVRVETLKSQAPPERANVIEKAAKRLTDLTGMGKQYQVLGFTSEAISGEDDGPWPFVKLDEQATLR</sequence>
<gene>
    <name evidence="1" type="ORF">BDM02DRAFT_2080226</name>
</gene>
<reference evidence="1" key="2">
    <citation type="journal article" date="2020" name="Nat. Commun.">
        <title>Large-scale genome sequencing of mycorrhizal fungi provides insights into the early evolution of symbiotic traits.</title>
        <authorList>
            <person name="Miyauchi S."/>
            <person name="Kiss E."/>
            <person name="Kuo A."/>
            <person name="Drula E."/>
            <person name="Kohler A."/>
            <person name="Sanchez-Garcia M."/>
            <person name="Morin E."/>
            <person name="Andreopoulos B."/>
            <person name="Barry K.W."/>
            <person name="Bonito G."/>
            <person name="Buee M."/>
            <person name="Carver A."/>
            <person name="Chen C."/>
            <person name="Cichocki N."/>
            <person name="Clum A."/>
            <person name="Culley D."/>
            <person name="Crous P.W."/>
            <person name="Fauchery L."/>
            <person name="Girlanda M."/>
            <person name="Hayes R.D."/>
            <person name="Keri Z."/>
            <person name="LaButti K."/>
            <person name="Lipzen A."/>
            <person name="Lombard V."/>
            <person name="Magnuson J."/>
            <person name="Maillard F."/>
            <person name="Murat C."/>
            <person name="Nolan M."/>
            <person name="Ohm R.A."/>
            <person name="Pangilinan J."/>
            <person name="Pereira M.F."/>
            <person name="Perotto S."/>
            <person name="Peter M."/>
            <person name="Pfister S."/>
            <person name="Riley R."/>
            <person name="Sitrit Y."/>
            <person name="Stielow J.B."/>
            <person name="Szollosi G."/>
            <person name="Zifcakova L."/>
            <person name="Stursova M."/>
            <person name="Spatafora J.W."/>
            <person name="Tedersoo L."/>
            <person name="Vaario L.M."/>
            <person name="Yamada A."/>
            <person name="Yan M."/>
            <person name="Wang P."/>
            <person name="Xu J."/>
            <person name="Bruns T."/>
            <person name="Baldrian P."/>
            <person name="Vilgalys R."/>
            <person name="Dunand C."/>
            <person name="Henrissat B."/>
            <person name="Grigoriev I.V."/>
            <person name="Hibbett D."/>
            <person name="Nagy L.G."/>
            <person name="Martin F.M."/>
        </authorList>
    </citation>
    <scope>NUCLEOTIDE SEQUENCE</scope>
    <source>
        <strain evidence="1">P2</strain>
    </source>
</reference>
<comment type="caution">
    <text evidence="1">The sequence shown here is derived from an EMBL/GenBank/DDBJ whole genome shotgun (WGS) entry which is preliminary data.</text>
</comment>
<organism evidence="1 2">
    <name type="scientific">Thelephora ganbajun</name>
    <name type="common">Ganba fungus</name>
    <dbReference type="NCBI Taxonomy" id="370292"/>
    <lineage>
        <taxon>Eukaryota</taxon>
        <taxon>Fungi</taxon>
        <taxon>Dikarya</taxon>
        <taxon>Basidiomycota</taxon>
        <taxon>Agaricomycotina</taxon>
        <taxon>Agaricomycetes</taxon>
        <taxon>Thelephorales</taxon>
        <taxon>Thelephoraceae</taxon>
        <taxon>Thelephora</taxon>
    </lineage>
</organism>
<name>A0ACB6ZGH6_THEGA</name>
<dbReference type="Proteomes" id="UP000886501">
    <property type="component" value="Unassembled WGS sequence"/>
</dbReference>
<evidence type="ECO:0000313" key="2">
    <source>
        <dbReference type="Proteomes" id="UP000886501"/>
    </source>
</evidence>
<dbReference type="EMBL" id="MU118009">
    <property type="protein sequence ID" value="KAF9648679.1"/>
    <property type="molecule type" value="Genomic_DNA"/>
</dbReference>
<reference evidence="1" key="1">
    <citation type="submission" date="2019-10" db="EMBL/GenBank/DDBJ databases">
        <authorList>
            <consortium name="DOE Joint Genome Institute"/>
            <person name="Kuo A."/>
            <person name="Miyauchi S."/>
            <person name="Kiss E."/>
            <person name="Drula E."/>
            <person name="Kohler A."/>
            <person name="Sanchez-Garcia M."/>
            <person name="Andreopoulos B."/>
            <person name="Barry K.W."/>
            <person name="Bonito G."/>
            <person name="Buee M."/>
            <person name="Carver A."/>
            <person name="Chen C."/>
            <person name="Cichocki N."/>
            <person name="Clum A."/>
            <person name="Culley D."/>
            <person name="Crous P.W."/>
            <person name="Fauchery L."/>
            <person name="Girlanda M."/>
            <person name="Hayes R."/>
            <person name="Keri Z."/>
            <person name="Labutti K."/>
            <person name="Lipzen A."/>
            <person name="Lombard V."/>
            <person name="Magnuson J."/>
            <person name="Maillard F."/>
            <person name="Morin E."/>
            <person name="Murat C."/>
            <person name="Nolan M."/>
            <person name="Ohm R."/>
            <person name="Pangilinan J."/>
            <person name="Pereira M."/>
            <person name="Perotto S."/>
            <person name="Peter M."/>
            <person name="Riley R."/>
            <person name="Sitrit Y."/>
            <person name="Stielow B."/>
            <person name="Szollosi G."/>
            <person name="Zifcakova L."/>
            <person name="Stursova M."/>
            <person name="Spatafora J.W."/>
            <person name="Tedersoo L."/>
            <person name="Vaario L.-M."/>
            <person name="Yamada A."/>
            <person name="Yan M."/>
            <person name="Wang P."/>
            <person name="Xu J."/>
            <person name="Bruns T."/>
            <person name="Baldrian P."/>
            <person name="Vilgalys R."/>
            <person name="Henrissat B."/>
            <person name="Grigoriev I.V."/>
            <person name="Hibbett D."/>
            <person name="Nagy L.G."/>
            <person name="Martin F.M."/>
        </authorList>
    </citation>
    <scope>NUCLEOTIDE SEQUENCE</scope>
    <source>
        <strain evidence="1">P2</strain>
    </source>
</reference>